<feature type="binding site" evidence="10">
    <location>
        <position position="9"/>
    </location>
    <ligand>
        <name>Fe cation</name>
        <dbReference type="ChEBI" id="CHEBI:24875"/>
    </ligand>
</feature>
<feature type="binding site" evidence="10">
    <location>
        <position position="6"/>
    </location>
    <ligand>
        <name>Fe cation</name>
        <dbReference type="ChEBI" id="CHEBI:24875"/>
    </ligand>
</feature>
<dbReference type="InterPro" id="IPR024934">
    <property type="entry name" value="Rubredoxin-like_dom"/>
</dbReference>
<evidence type="ECO:0000256" key="7">
    <source>
        <dbReference type="ARBA" id="ARBA00022982"/>
    </source>
</evidence>
<evidence type="ECO:0000259" key="11">
    <source>
        <dbReference type="PROSITE" id="PS50903"/>
    </source>
</evidence>
<organism evidence="12 13">
    <name type="scientific">Pseudomonas karstica</name>
    <dbReference type="NCBI Taxonomy" id="1055468"/>
    <lineage>
        <taxon>Bacteria</taxon>
        <taxon>Pseudomonadati</taxon>
        <taxon>Pseudomonadota</taxon>
        <taxon>Gammaproteobacteria</taxon>
        <taxon>Pseudomonadales</taxon>
        <taxon>Pseudomonadaceae</taxon>
        <taxon>Pseudomonas</taxon>
    </lineage>
</organism>
<dbReference type="GO" id="GO:0009055">
    <property type="term" value="F:electron transfer activity"/>
    <property type="evidence" value="ECO:0007669"/>
    <property type="project" value="InterPro"/>
</dbReference>
<dbReference type="InterPro" id="IPR024922">
    <property type="entry name" value="Rubredoxin"/>
</dbReference>
<dbReference type="SUPFAM" id="SSF57802">
    <property type="entry name" value="Rubredoxin-like"/>
    <property type="match status" value="1"/>
</dbReference>
<dbReference type="InterPro" id="IPR024935">
    <property type="entry name" value="Rubredoxin_dom"/>
</dbReference>
<dbReference type="GO" id="GO:0043448">
    <property type="term" value="P:alkane catabolic process"/>
    <property type="evidence" value="ECO:0007669"/>
    <property type="project" value="UniProtKB-UniPathway"/>
</dbReference>
<evidence type="ECO:0000313" key="13">
    <source>
        <dbReference type="Proteomes" id="UP000431485"/>
    </source>
</evidence>
<comment type="similarity">
    <text evidence="4 9">Belongs to the rubredoxin family.</text>
</comment>
<dbReference type="PROSITE" id="PS00202">
    <property type="entry name" value="RUBREDOXIN"/>
    <property type="match status" value="1"/>
</dbReference>
<comment type="function">
    <text evidence="1">Involved in the hydrocarbon hydroxylating system, which transfers electrons from NADH to rubredoxin reductase and then through rubredoxin to alkane 1 monooxygenase.</text>
</comment>
<evidence type="ECO:0000256" key="5">
    <source>
        <dbReference type="ARBA" id="ARBA00022448"/>
    </source>
</evidence>
<comment type="subcellular location">
    <subcellularLocation>
        <location evidence="2">Cytoplasm</location>
    </subcellularLocation>
</comment>
<keyword evidence="6 9" id="KW-0479">Metal-binding</keyword>
<dbReference type="GO" id="GO:0005737">
    <property type="term" value="C:cytoplasm"/>
    <property type="evidence" value="ECO:0007669"/>
    <property type="project" value="UniProtKB-SubCell"/>
</dbReference>
<feature type="binding site" evidence="10">
    <location>
        <position position="39"/>
    </location>
    <ligand>
        <name>Fe cation</name>
        <dbReference type="ChEBI" id="CHEBI:24875"/>
    </ligand>
</feature>
<gene>
    <name evidence="12" type="ORF">GIR22_23565</name>
</gene>
<comment type="pathway">
    <text evidence="3">Hydrocarbon metabolism; alkane degradation.</text>
</comment>
<dbReference type="InterPro" id="IPR050526">
    <property type="entry name" value="Rubredoxin_ET"/>
</dbReference>
<reference evidence="12 13" key="1">
    <citation type="submission" date="2019-11" db="EMBL/GenBank/DDBJ databases">
        <title>Pseudmonas karstica sp. nov. and Pseudomonas spelaei sp. nov. from caves.</title>
        <authorList>
            <person name="Zeman M."/>
        </authorList>
    </citation>
    <scope>NUCLEOTIDE SEQUENCE [LARGE SCALE GENOMIC DNA]</scope>
    <source>
        <strain evidence="12 13">CCM 7891</strain>
    </source>
</reference>
<evidence type="ECO:0000256" key="4">
    <source>
        <dbReference type="ARBA" id="ARBA00005337"/>
    </source>
</evidence>
<dbReference type="PIRSF" id="PIRSF000071">
    <property type="entry name" value="Rubredoxin"/>
    <property type="match status" value="1"/>
</dbReference>
<evidence type="ECO:0000256" key="9">
    <source>
        <dbReference type="PIRNR" id="PIRNR000071"/>
    </source>
</evidence>
<dbReference type="GO" id="GO:0005506">
    <property type="term" value="F:iron ion binding"/>
    <property type="evidence" value="ECO:0007669"/>
    <property type="project" value="InterPro"/>
</dbReference>
<evidence type="ECO:0000256" key="8">
    <source>
        <dbReference type="ARBA" id="ARBA00023004"/>
    </source>
</evidence>
<evidence type="ECO:0000256" key="1">
    <source>
        <dbReference type="ARBA" id="ARBA00002792"/>
    </source>
</evidence>
<evidence type="ECO:0000256" key="3">
    <source>
        <dbReference type="ARBA" id="ARBA00004933"/>
    </source>
</evidence>
<keyword evidence="5 9" id="KW-0813">Transport</keyword>
<dbReference type="PANTHER" id="PTHR47627">
    <property type="entry name" value="RUBREDOXIN"/>
    <property type="match status" value="1"/>
</dbReference>
<dbReference type="OrthoDB" id="9800607at2"/>
<feature type="binding site" evidence="10">
    <location>
        <position position="42"/>
    </location>
    <ligand>
        <name>Fe cation</name>
        <dbReference type="ChEBI" id="CHEBI:24875"/>
    </ligand>
</feature>
<dbReference type="PROSITE" id="PS50903">
    <property type="entry name" value="RUBREDOXIN_LIKE"/>
    <property type="match status" value="1"/>
</dbReference>
<keyword evidence="8 9" id="KW-0408">Iron</keyword>
<dbReference type="Pfam" id="PF00301">
    <property type="entry name" value="Rubredoxin"/>
    <property type="match status" value="1"/>
</dbReference>
<dbReference type="AlphaFoldDB" id="A0A7X2RW42"/>
<comment type="cofactor">
    <cofactor evidence="9 10">
        <name>Fe(3+)</name>
        <dbReference type="ChEBI" id="CHEBI:29034"/>
    </cofactor>
    <text evidence="9 10">Binds 1 Fe(3+) ion per subunit.</text>
</comment>
<dbReference type="Proteomes" id="UP000431485">
    <property type="component" value="Unassembled WGS sequence"/>
</dbReference>
<dbReference type="PRINTS" id="PR00163">
    <property type="entry name" value="RUBREDOXIN"/>
</dbReference>
<dbReference type="UniPathway" id="UPA00191"/>
<dbReference type="FunFam" id="2.20.28.10:FF:000001">
    <property type="entry name" value="Rubredoxin"/>
    <property type="match status" value="1"/>
</dbReference>
<protein>
    <recommendedName>
        <fullName evidence="9">Rubredoxin</fullName>
    </recommendedName>
</protein>
<dbReference type="Gene3D" id="2.20.28.10">
    <property type="match status" value="1"/>
</dbReference>
<dbReference type="CDD" id="cd00730">
    <property type="entry name" value="rubredoxin"/>
    <property type="match status" value="1"/>
</dbReference>
<evidence type="ECO:0000256" key="10">
    <source>
        <dbReference type="PIRSR" id="PIRSR000071-1"/>
    </source>
</evidence>
<dbReference type="InterPro" id="IPR018527">
    <property type="entry name" value="Rubredoxin_Fe_BS"/>
</dbReference>
<keyword evidence="13" id="KW-1185">Reference proteome</keyword>
<comment type="caution">
    <text evidence="12">The sequence shown here is derived from an EMBL/GenBank/DDBJ whole genome shotgun (WGS) entry which is preliminary data.</text>
</comment>
<sequence length="54" mass="6166">MRVWECILCGWRYDEAQGDPDGSIAAGTRWEDIPQDWSCPECAAQKSDFEMVVI</sequence>
<keyword evidence="7 9" id="KW-0249">Electron transport</keyword>
<evidence type="ECO:0000256" key="2">
    <source>
        <dbReference type="ARBA" id="ARBA00004496"/>
    </source>
</evidence>
<proteinExistence type="inferred from homology"/>
<accession>A0A7X2RW42</accession>
<evidence type="ECO:0000256" key="6">
    <source>
        <dbReference type="ARBA" id="ARBA00022723"/>
    </source>
</evidence>
<name>A0A7X2RW42_9PSED</name>
<evidence type="ECO:0000313" key="12">
    <source>
        <dbReference type="EMBL" id="MTD22111.1"/>
    </source>
</evidence>
<feature type="domain" description="Rubredoxin-like" evidence="11">
    <location>
        <begin position="1"/>
        <end position="52"/>
    </location>
</feature>
<dbReference type="RefSeq" id="WP_154745695.1">
    <property type="nucleotide sequence ID" value="NZ_JBHSTG010000028.1"/>
</dbReference>
<dbReference type="PANTHER" id="PTHR47627:SF1">
    <property type="entry name" value="RUBREDOXIN-1-RELATED"/>
    <property type="match status" value="1"/>
</dbReference>
<dbReference type="EMBL" id="WLYI01000044">
    <property type="protein sequence ID" value="MTD22111.1"/>
    <property type="molecule type" value="Genomic_DNA"/>
</dbReference>